<keyword evidence="1" id="KW-0732">Signal</keyword>
<gene>
    <name evidence="2" type="ORF">IFJ97_02685</name>
</gene>
<evidence type="ECO:0000313" key="2">
    <source>
        <dbReference type="EMBL" id="MBD3870250.1"/>
    </source>
</evidence>
<feature type="signal peptide" evidence="1">
    <location>
        <begin position="1"/>
        <end position="23"/>
    </location>
</feature>
<evidence type="ECO:0008006" key="4">
    <source>
        <dbReference type="Google" id="ProtNLM"/>
    </source>
</evidence>
<accession>A0A8J6YAG7</accession>
<name>A0A8J6YAG7_9BACT</name>
<evidence type="ECO:0000313" key="3">
    <source>
        <dbReference type="Proteomes" id="UP000598633"/>
    </source>
</evidence>
<organism evidence="2 3">
    <name type="scientific">Candidatus Sulfomarinibacter kjeldsenii</name>
    <dbReference type="NCBI Taxonomy" id="2885994"/>
    <lineage>
        <taxon>Bacteria</taxon>
        <taxon>Pseudomonadati</taxon>
        <taxon>Acidobacteriota</taxon>
        <taxon>Thermoanaerobaculia</taxon>
        <taxon>Thermoanaerobaculales</taxon>
        <taxon>Candidatus Sulfomarinibacteraceae</taxon>
        <taxon>Candidatus Sulfomarinibacter</taxon>
    </lineage>
</organism>
<proteinExistence type="predicted"/>
<dbReference type="PROSITE" id="PS51257">
    <property type="entry name" value="PROKAR_LIPOPROTEIN"/>
    <property type="match status" value="1"/>
</dbReference>
<evidence type="ECO:0000256" key="1">
    <source>
        <dbReference type="SAM" id="SignalP"/>
    </source>
</evidence>
<dbReference type="AlphaFoldDB" id="A0A8J6YAG7"/>
<comment type="caution">
    <text evidence="2">The sequence shown here is derived from an EMBL/GenBank/DDBJ whole genome shotgun (WGS) entry which is preliminary data.</text>
</comment>
<protein>
    <recommendedName>
        <fullName evidence="4">DUF4156 domain-containing protein</fullName>
    </recommendedName>
</protein>
<feature type="chain" id="PRO_5035299499" description="DUF4156 domain-containing protein" evidence="1">
    <location>
        <begin position="24"/>
        <end position="125"/>
    </location>
</feature>
<dbReference type="Proteomes" id="UP000598633">
    <property type="component" value="Unassembled WGS sequence"/>
</dbReference>
<reference evidence="2 3" key="1">
    <citation type="submission" date="2020-08" db="EMBL/GenBank/DDBJ databases">
        <title>Acidobacteriota in marine sediments use diverse sulfur dissimilation pathways.</title>
        <authorList>
            <person name="Wasmund K."/>
        </authorList>
    </citation>
    <scope>NUCLEOTIDE SEQUENCE [LARGE SCALE GENOMIC DNA]</scope>
    <source>
        <strain evidence="2">MAG AM3-A</strain>
    </source>
</reference>
<sequence>MKRIVACAALSLLMLGCSSSNSADPNLDAWQREVDIISPGAIGERQYEELGGLLESKEVIRATYGSEDQAIDTAKRNLQRLAAKLDADAVVIIECGRHVRPAEETNLPSTGPEVICHGVAIRWMD</sequence>
<dbReference type="EMBL" id="JACXWA010000046">
    <property type="protein sequence ID" value="MBD3870250.1"/>
    <property type="molecule type" value="Genomic_DNA"/>
</dbReference>